<evidence type="ECO:0000256" key="6">
    <source>
        <dbReference type="ARBA" id="ARBA00023136"/>
    </source>
</evidence>
<dbReference type="PANTHER" id="PTHR30043:SF1">
    <property type="entry name" value="ABC TRANSPORT SYSTEM PERMEASE PROTEIN P69"/>
    <property type="match status" value="1"/>
</dbReference>
<protein>
    <submittedName>
        <fullName evidence="9">Phosphonate ABC transporter permease</fullName>
    </submittedName>
</protein>
<name>A0A099I5R2_CLOIN</name>
<evidence type="ECO:0000256" key="1">
    <source>
        <dbReference type="ARBA" id="ARBA00004651"/>
    </source>
</evidence>
<dbReference type="InterPro" id="IPR000515">
    <property type="entry name" value="MetI-like"/>
</dbReference>
<comment type="caution">
    <text evidence="9">The sequence shown here is derived from an EMBL/GenBank/DDBJ whole genome shotgun (WGS) entry which is preliminary data.</text>
</comment>
<evidence type="ECO:0000256" key="2">
    <source>
        <dbReference type="ARBA" id="ARBA00022448"/>
    </source>
</evidence>
<keyword evidence="4 7" id="KW-0812">Transmembrane</keyword>
<dbReference type="EMBL" id="JQIF01000048">
    <property type="protein sequence ID" value="KGJ53035.1"/>
    <property type="molecule type" value="Genomic_DNA"/>
</dbReference>
<evidence type="ECO:0000256" key="3">
    <source>
        <dbReference type="ARBA" id="ARBA00022475"/>
    </source>
</evidence>
<evidence type="ECO:0000256" key="4">
    <source>
        <dbReference type="ARBA" id="ARBA00022692"/>
    </source>
</evidence>
<feature type="domain" description="ABC transmembrane type-1" evidence="8">
    <location>
        <begin position="90"/>
        <end position="274"/>
    </location>
</feature>
<dbReference type="CDD" id="cd06261">
    <property type="entry name" value="TM_PBP2"/>
    <property type="match status" value="1"/>
</dbReference>
<proteinExistence type="inferred from homology"/>
<feature type="transmembrane region" description="Helical" evidence="7">
    <location>
        <begin position="196"/>
        <end position="217"/>
    </location>
</feature>
<dbReference type="Pfam" id="PF00528">
    <property type="entry name" value="BPD_transp_1"/>
    <property type="match status" value="1"/>
</dbReference>
<evidence type="ECO:0000259" key="8">
    <source>
        <dbReference type="PROSITE" id="PS50928"/>
    </source>
</evidence>
<feature type="transmembrane region" description="Helical" evidence="7">
    <location>
        <begin position="94"/>
        <end position="116"/>
    </location>
</feature>
<dbReference type="Proteomes" id="UP000030008">
    <property type="component" value="Unassembled WGS sequence"/>
</dbReference>
<dbReference type="InterPro" id="IPR035906">
    <property type="entry name" value="MetI-like_sf"/>
</dbReference>
<evidence type="ECO:0000256" key="5">
    <source>
        <dbReference type="ARBA" id="ARBA00022989"/>
    </source>
</evidence>
<feature type="transmembrane region" description="Helical" evidence="7">
    <location>
        <begin position="224"/>
        <end position="247"/>
    </location>
</feature>
<keyword evidence="6 7" id="KW-0472">Membrane</keyword>
<feature type="transmembrane region" description="Helical" evidence="7">
    <location>
        <begin position="137"/>
        <end position="164"/>
    </location>
</feature>
<evidence type="ECO:0000313" key="9">
    <source>
        <dbReference type="EMBL" id="KGJ53035.1"/>
    </source>
</evidence>
<keyword evidence="3" id="KW-1003">Cell membrane</keyword>
<accession>A0A099I5R2</accession>
<reference evidence="9 10" key="1">
    <citation type="submission" date="2014-08" db="EMBL/GenBank/DDBJ databases">
        <title>Clostridium innocuum, an unnegligible vancomycin-resistant pathogen causing extra-intestinal infections.</title>
        <authorList>
            <person name="Feng Y."/>
            <person name="Chiu C.-H."/>
        </authorList>
    </citation>
    <scope>NUCLEOTIDE SEQUENCE [LARGE SCALE GENOMIC DNA]</scope>
    <source>
        <strain evidence="9 10">AN88</strain>
    </source>
</reference>
<gene>
    <name evidence="9" type="ORF">CIAN88_11195</name>
</gene>
<sequence length="285" mass="31384">METYTLTSPAAPTLKKKKKGRYILRRKDTSRLLSRSVVLVFAFVFLYFILFICPYRWDQVRPQLIATYLSSFLDFTAVTQKTAIEVFTSLINTIALAFVTTIIGACIGFLLGLMAARNLTHPWVCSMVRGFAGLIRAVPTIIWVLIFISGFGLTATTAIVGMSFHSVAYFIKSYSEAFEEVDPGAMEAMKASGGSWWQIVWSAVIPVSFTKLLSWIAMRSEMNFAAAVIIGPAVGVPGTIGSILNSYQRSGGYGTVGLCVLAIFMTALLFEIIITLYKQKSIVND</sequence>
<dbReference type="GO" id="GO:0005886">
    <property type="term" value="C:plasma membrane"/>
    <property type="evidence" value="ECO:0007669"/>
    <property type="project" value="UniProtKB-SubCell"/>
</dbReference>
<evidence type="ECO:0000313" key="10">
    <source>
        <dbReference type="Proteomes" id="UP000030008"/>
    </source>
</evidence>
<keyword evidence="2 7" id="KW-0813">Transport</keyword>
<evidence type="ECO:0000256" key="7">
    <source>
        <dbReference type="RuleBase" id="RU363032"/>
    </source>
</evidence>
<comment type="subcellular location">
    <subcellularLocation>
        <location evidence="1 7">Cell membrane</location>
        <topology evidence="1 7">Multi-pass membrane protein</topology>
    </subcellularLocation>
</comment>
<dbReference type="Gene3D" id="1.10.3720.10">
    <property type="entry name" value="MetI-like"/>
    <property type="match status" value="1"/>
</dbReference>
<keyword evidence="5 7" id="KW-1133">Transmembrane helix</keyword>
<feature type="transmembrane region" description="Helical" evidence="7">
    <location>
        <begin position="32"/>
        <end position="52"/>
    </location>
</feature>
<dbReference type="SUPFAM" id="SSF161098">
    <property type="entry name" value="MetI-like"/>
    <property type="match status" value="1"/>
</dbReference>
<dbReference type="RefSeq" id="WP_044905502.1">
    <property type="nucleotide sequence ID" value="NZ_JQIF01000048.1"/>
</dbReference>
<comment type="similarity">
    <text evidence="7">Belongs to the binding-protein-dependent transport system permease family.</text>
</comment>
<dbReference type="PROSITE" id="PS50928">
    <property type="entry name" value="ABC_TM1"/>
    <property type="match status" value="1"/>
</dbReference>
<dbReference type="GO" id="GO:0055085">
    <property type="term" value="P:transmembrane transport"/>
    <property type="evidence" value="ECO:0007669"/>
    <property type="project" value="InterPro"/>
</dbReference>
<dbReference type="AlphaFoldDB" id="A0A099I5R2"/>
<dbReference type="PANTHER" id="PTHR30043">
    <property type="entry name" value="PHOSPHONATES TRANSPORT SYSTEM PERMEASE PROTEIN"/>
    <property type="match status" value="1"/>
</dbReference>
<organism evidence="9 10">
    <name type="scientific">Clostridium innocuum</name>
    <dbReference type="NCBI Taxonomy" id="1522"/>
    <lineage>
        <taxon>Bacteria</taxon>
        <taxon>Bacillati</taxon>
        <taxon>Bacillota</taxon>
        <taxon>Clostridia</taxon>
        <taxon>Eubacteriales</taxon>
        <taxon>Clostridiaceae</taxon>
        <taxon>Clostridium</taxon>
    </lineage>
</organism>
<feature type="transmembrane region" description="Helical" evidence="7">
    <location>
        <begin position="253"/>
        <end position="277"/>
    </location>
</feature>